<keyword evidence="9" id="KW-1185">Reference proteome</keyword>
<dbReference type="RefSeq" id="WP_094838605.1">
    <property type="nucleotide sequence ID" value="NZ_NEVQ01000017.1"/>
</dbReference>
<evidence type="ECO:0000259" key="7">
    <source>
        <dbReference type="SMART" id="SM00833"/>
    </source>
</evidence>
<dbReference type="AlphaFoldDB" id="A0A261TYV1"/>
<dbReference type="Pfam" id="PF07683">
    <property type="entry name" value="CobW_C"/>
    <property type="match status" value="1"/>
</dbReference>
<dbReference type="SUPFAM" id="SSF90002">
    <property type="entry name" value="Hypothetical protein YjiA, C-terminal domain"/>
    <property type="match status" value="1"/>
</dbReference>
<dbReference type="InterPro" id="IPR003495">
    <property type="entry name" value="CobW/HypB/UreG_nucleotide-bd"/>
</dbReference>
<comment type="catalytic activity">
    <reaction evidence="6">
        <text>GTP + H2O = GDP + phosphate + H(+)</text>
        <dbReference type="Rhea" id="RHEA:19669"/>
        <dbReference type="ChEBI" id="CHEBI:15377"/>
        <dbReference type="ChEBI" id="CHEBI:15378"/>
        <dbReference type="ChEBI" id="CHEBI:37565"/>
        <dbReference type="ChEBI" id="CHEBI:43474"/>
        <dbReference type="ChEBI" id="CHEBI:58189"/>
    </reaction>
    <physiologicalReaction direction="left-to-right" evidence="6">
        <dbReference type="Rhea" id="RHEA:19670"/>
    </physiologicalReaction>
</comment>
<dbReference type="InterPro" id="IPR027417">
    <property type="entry name" value="P-loop_NTPase"/>
</dbReference>
<dbReference type="Pfam" id="PF02492">
    <property type="entry name" value="cobW"/>
    <property type="match status" value="1"/>
</dbReference>
<keyword evidence="2" id="KW-0378">Hydrolase</keyword>
<comment type="similarity">
    <text evidence="4">Belongs to the SIMIBI class G3E GTPase family. ZNG1 subfamily.</text>
</comment>
<evidence type="ECO:0000256" key="4">
    <source>
        <dbReference type="ARBA" id="ARBA00034320"/>
    </source>
</evidence>
<dbReference type="InterPro" id="IPR036627">
    <property type="entry name" value="CobW-likC_sf"/>
</dbReference>
<organism evidence="8 9">
    <name type="scientific">Bordetella genomosp. 4</name>
    <dbReference type="NCBI Taxonomy" id="463044"/>
    <lineage>
        <taxon>Bacteria</taxon>
        <taxon>Pseudomonadati</taxon>
        <taxon>Pseudomonadota</taxon>
        <taxon>Betaproteobacteria</taxon>
        <taxon>Burkholderiales</taxon>
        <taxon>Alcaligenaceae</taxon>
        <taxon>Bordetella</taxon>
    </lineage>
</organism>
<comment type="function">
    <text evidence="5">Zinc chaperone that directly transfers zinc cofactor to target proteins, thereby activating them. Zinc is transferred from the CXCC motif in the GTPase domain to the zinc binding site in target proteins in a process requiring GTP hydrolysis.</text>
</comment>
<evidence type="ECO:0000313" key="8">
    <source>
        <dbReference type="EMBL" id="OZI54471.1"/>
    </source>
</evidence>
<gene>
    <name evidence="8" type="ORF">CAL20_17430</name>
</gene>
<dbReference type="InterPro" id="IPR011629">
    <property type="entry name" value="CobW-like_C"/>
</dbReference>
<dbReference type="SMART" id="SM00833">
    <property type="entry name" value="CobW_C"/>
    <property type="match status" value="1"/>
</dbReference>
<dbReference type="SUPFAM" id="SSF52540">
    <property type="entry name" value="P-loop containing nucleoside triphosphate hydrolases"/>
    <property type="match status" value="1"/>
</dbReference>
<evidence type="ECO:0000256" key="3">
    <source>
        <dbReference type="ARBA" id="ARBA00023186"/>
    </source>
</evidence>
<feature type="domain" description="CobW C-terminal" evidence="7">
    <location>
        <begin position="243"/>
        <end position="337"/>
    </location>
</feature>
<dbReference type="Proteomes" id="UP000216885">
    <property type="component" value="Unassembled WGS sequence"/>
</dbReference>
<evidence type="ECO:0000313" key="9">
    <source>
        <dbReference type="Proteomes" id="UP000216885"/>
    </source>
</evidence>
<dbReference type="EMBL" id="NEVQ01000017">
    <property type="protein sequence ID" value="OZI54471.1"/>
    <property type="molecule type" value="Genomic_DNA"/>
</dbReference>
<dbReference type="PANTHER" id="PTHR13748">
    <property type="entry name" value="COBW-RELATED"/>
    <property type="match status" value="1"/>
</dbReference>
<dbReference type="GO" id="GO:0005737">
    <property type="term" value="C:cytoplasm"/>
    <property type="evidence" value="ECO:0007669"/>
    <property type="project" value="TreeGrafter"/>
</dbReference>
<dbReference type="GO" id="GO:0016787">
    <property type="term" value="F:hydrolase activity"/>
    <property type="evidence" value="ECO:0007669"/>
    <property type="project" value="UniProtKB-KW"/>
</dbReference>
<protein>
    <submittedName>
        <fullName evidence="8">Cobalamin biosynthesis protein CobW</fullName>
    </submittedName>
</protein>
<proteinExistence type="inferred from homology"/>
<dbReference type="GO" id="GO:0000166">
    <property type="term" value="F:nucleotide binding"/>
    <property type="evidence" value="ECO:0007669"/>
    <property type="project" value="UniProtKB-KW"/>
</dbReference>
<name>A0A261TYV1_9BORD</name>
<evidence type="ECO:0000256" key="5">
    <source>
        <dbReference type="ARBA" id="ARBA00045658"/>
    </source>
</evidence>
<keyword evidence="3" id="KW-0143">Chaperone</keyword>
<dbReference type="Gene3D" id="3.40.50.300">
    <property type="entry name" value="P-loop containing nucleotide triphosphate hydrolases"/>
    <property type="match status" value="1"/>
</dbReference>
<dbReference type="PANTHER" id="PTHR13748:SF62">
    <property type="entry name" value="COBW DOMAIN-CONTAINING PROTEIN"/>
    <property type="match status" value="1"/>
</dbReference>
<accession>A0A261TYV1</accession>
<comment type="caution">
    <text evidence="8">The sequence shown here is derived from an EMBL/GenBank/DDBJ whole genome shotgun (WGS) entry which is preliminary data.</text>
</comment>
<evidence type="ECO:0000256" key="6">
    <source>
        <dbReference type="ARBA" id="ARBA00049117"/>
    </source>
</evidence>
<dbReference type="Gene3D" id="3.30.1220.10">
    <property type="entry name" value="CobW-like, C-terminal domain"/>
    <property type="match status" value="1"/>
</dbReference>
<keyword evidence="1" id="KW-0547">Nucleotide-binding</keyword>
<dbReference type="InterPro" id="IPR051316">
    <property type="entry name" value="Zinc-reg_GTPase_activator"/>
</dbReference>
<evidence type="ECO:0000256" key="2">
    <source>
        <dbReference type="ARBA" id="ARBA00022801"/>
    </source>
</evidence>
<reference evidence="8 9" key="1">
    <citation type="submission" date="2017-05" db="EMBL/GenBank/DDBJ databases">
        <title>Complete and WGS of Bordetella genogroups.</title>
        <authorList>
            <person name="Spilker T."/>
            <person name="LiPuma J."/>
        </authorList>
    </citation>
    <scope>NUCLEOTIDE SEQUENCE [LARGE SCALE GENOMIC DNA]</scope>
    <source>
        <strain evidence="8 9">AU9919</strain>
    </source>
</reference>
<dbReference type="CDD" id="cd03112">
    <property type="entry name" value="CobW-like"/>
    <property type="match status" value="1"/>
</dbReference>
<sequence>MSSSAHPPHDAGDHRIGVTVLTGFLGSGKTTLLNRLVREPAYADAAVIVNEVGDIGVDHHLLRHAEGRIILIEGGCICCSVNGDLVNTLRELFMSALRRQIPRFRRVVIETTGLATPAAILFTLRHEHFVAERYVYRGTITVVDAKHIQVQLQEQPEAAQQVAAADRIVCTKADLVEPAALDEAIRSVRQINPGVPVLVQRPDSPLDERLTASGIERSQADPNESNRWLSGFLSLRSIRHPQVRHAVLQWSAPVSRALFLTGMAQLQEAHHRGLLRIKGLIRFEGESLPCAVHGVHRDLYPIEPLAAWPDGDHRSWLVLIVRDLDPEILVQALRRSLRLSESEGFAAQS</sequence>
<evidence type="ECO:0000256" key="1">
    <source>
        <dbReference type="ARBA" id="ARBA00022741"/>
    </source>
</evidence>